<dbReference type="EMBL" id="UOGA01000095">
    <property type="protein sequence ID" value="VAX17341.1"/>
    <property type="molecule type" value="Genomic_DNA"/>
</dbReference>
<evidence type="ECO:0000256" key="3">
    <source>
        <dbReference type="ARBA" id="ARBA00022679"/>
    </source>
</evidence>
<dbReference type="EC" id="2.1.1.195" evidence="5"/>
<dbReference type="InterPro" id="IPR036074">
    <property type="entry name" value="CbiD_sf"/>
</dbReference>
<name>A0A3B1BS14_9ZZZZ</name>
<dbReference type="Gene3D" id="3.30.2110.10">
    <property type="entry name" value="CbiD-like"/>
    <property type="match status" value="1"/>
</dbReference>
<keyword evidence="3 5" id="KW-0808">Transferase</keyword>
<dbReference type="GO" id="GO:0008168">
    <property type="term" value="F:methyltransferase activity"/>
    <property type="evidence" value="ECO:0007669"/>
    <property type="project" value="UniProtKB-KW"/>
</dbReference>
<dbReference type="NCBIfam" id="TIGR00312">
    <property type="entry name" value="cbiD"/>
    <property type="match status" value="1"/>
</dbReference>
<sequence length="377" mass="40163">MREKKGKGHKLRTGYTTGACAAAASKAGTRAAISKSVIHEIESTLPNGSRVVFKLKRCDLLENAAICSIIKDAGDDPDCTHGAEITASVRLAKEPGVKIIGGEGVAQATKPGLEIPVGAPSITPVPRKNIIEMTIEELKNTGYDGAEVTISVPGGAEMAKKTLNSRLGLIGGISILGTTGIVKPYSTSAYKASVLQAIDVARAMGRWGLVFTTGGRSEEYAMKLMPEIPEDAFIQVGDFIGAALKRAAERRTEKVVVATMIGKLAKMADGQENTHARKSQVNMELLARLAAEHGASPELREKIAQANTARHVLELCREDGFNGLFPAICLLAYKRLHEMAGNLPNITALLLDFDGGLIYEYPEGTAVPSQNMTRKEV</sequence>
<evidence type="ECO:0000256" key="2">
    <source>
        <dbReference type="ARBA" id="ARBA00022603"/>
    </source>
</evidence>
<evidence type="ECO:0000256" key="1">
    <source>
        <dbReference type="ARBA" id="ARBA00022573"/>
    </source>
</evidence>
<organism evidence="5">
    <name type="scientific">hydrothermal vent metagenome</name>
    <dbReference type="NCBI Taxonomy" id="652676"/>
    <lineage>
        <taxon>unclassified sequences</taxon>
        <taxon>metagenomes</taxon>
        <taxon>ecological metagenomes</taxon>
    </lineage>
</organism>
<dbReference type="InterPro" id="IPR002748">
    <property type="entry name" value="CbiD"/>
</dbReference>
<reference evidence="5" key="1">
    <citation type="submission" date="2018-06" db="EMBL/GenBank/DDBJ databases">
        <authorList>
            <person name="Zhirakovskaya E."/>
        </authorList>
    </citation>
    <scope>NUCLEOTIDE SEQUENCE</scope>
</reference>
<dbReference type="PIRSF" id="PIRSF026782">
    <property type="entry name" value="CbiD"/>
    <property type="match status" value="1"/>
</dbReference>
<dbReference type="GO" id="GO:0032259">
    <property type="term" value="P:methylation"/>
    <property type="evidence" value="ECO:0007669"/>
    <property type="project" value="UniProtKB-KW"/>
</dbReference>
<dbReference type="PANTHER" id="PTHR35863:SF1">
    <property type="entry name" value="COBALT-PRECORRIN-5B C(1)-METHYLTRANSFERASE"/>
    <property type="match status" value="1"/>
</dbReference>
<dbReference type="HAMAP" id="MF_00787">
    <property type="entry name" value="CbiD"/>
    <property type="match status" value="1"/>
</dbReference>
<keyword evidence="4" id="KW-0949">S-adenosyl-L-methionine</keyword>
<proteinExistence type="inferred from homology"/>
<dbReference type="Pfam" id="PF01888">
    <property type="entry name" value="CbiD"/>
    <property type="match status" value="1"/>
</dbReference>
<dbReference type="PANTHER" id="PTHR35863">
    <property type="entry name" value="COBALT-PRECORRIN-5B C(1)-METHYLTRANSFERASE"/>
    <property type="match status" value="1"/>
</dbReference>
<gene>
    <name evidence="5" type="ORF">MNBD_NITROSPINAE04-1341</name>
</gene>
<keyword evidence="1" id="KW-0169">Cobalamin biosynthesis</keyword>
<dbReference type="SUPFAM" id="SSF111342">
    <property type="entry name" value="CbiD-like"/>
    <property type="match status" value="1"/>
</dbReference>
<dbReference type="NCBIfam" id="NF000849">
    <property type="entry name" value="PRK00075.1-1"/>
    <property type="match status" value="1"/>
</dbReference>
<evidence type="ECO:0000256" key="4">
    <source>
        <dbReference type="ARBA" id="ARBA00022691"/>
    </source>
</evidence>
<dbReference type="AlphaFoldDB" id="A0A3B1BS14"/>
<accession>A0A3B1BS14</accession>
<keyword evidence="2 5" id="KW-0489">Methyltransferase</keyword>
<evidence type="ECO:0000313" key="5">
    <source>
        <dbReference type="EMBL" id="VAX17341.1"/>
    </source>
</evidence>
<dbReference type="GO" id="GO:0009236">
    <property type="term" value="P:cobalamin biosynthetic process"/>
    <property type="evidence" value="ECO:0007669"/>
    <property type="project" value="UniProtKB-KW"/>
</dbReference>
<protein>
    <submittedName>
        <fullName evidence="5">Cobalt-precorrin-5B (C1)-methyltransferase</fullName>
        <ecNumber evidence="5">2.1.1.195</ecNumber>
    </submittedName>
</protein>